<evidence type="ECO:0000259" key="10">
    <source>
        <dbReference type="Pfam" id="PF00675"/>
    </source>
</evidence>
<sequence length="974" mass="109547">MYLNDRLVRFAFPVSLLLSTTLVLAQPATKPKPTKAPASQSVSAPAKAGFDLSKPIPTDPAVKVGKLPNGLTYYIRKNAEPKNRAELRLVIRAGSVLETDEQQGLAHFMEHMEFNGTKNFPKNELVNVLQSAGIRFGADLNAYTGFDETVYQLPVPTDSANVFRQAFQILEDWAHNATLDPKEIDKERGVVLEEWRLGRGAGQRMRDKYFPLILNNSRYANRLPIGKEDVIKNFKPEVLEQFYKDWYRPDLMAVIAVGDFNVNEVEGIIREKFSRIPAVPNPKPRTEYDIPAHKDTKVVIVTDPEQPNTVVQVIYKRPEIKERTLNDLRESIKRGLFNTMLGNRIQELTQQADPPFLFGYSNYSDFLGNLDAFTSVAVAKEGNVERAIRAVLDENARVKQFGFTETELARAKQEFFTGVEQAYKERDKTRSSNFVNEYVRNFTDKEPYTSIEFYYDFLKKEQATIKLAEVNALVDQFIRNENRAVVVMAPDKDKDKLPSVEQIISYIDNAGKGLTAYKDETLNKPLLAKEPVPSPVVSEKPLKDIGATEWTLKNGVKVVVKPTNFKNDQILFSGTSYGGTSLYALKDFMSARFASTLATLGGTGEYNQIQLGKFLAGKSVSAFPYIGELNEGVSGSAAPRDLETAMQLLYSYLTQPRKDADVVKGFLSNQKSALQNQINTPTPARVFQDTVSVTLGNYNPRRMPLKPEDLDKIDLDRALTIYKERFANAGDFTFFFVGNFDEKTLKPLVEKYLGGLPTNGKPEKFKDLGIRIPAGQISKTVYRGVDPKATVQLVYSGDFTWTTDNTTQLDALAEVLEIKLIEKLREEESGVYGVGASAIYSKYPVPRYTFRIGFGCAPENVEKLIAKTQELINDLKQKGAAQGDINKFKAETRRETELQLKDNQFWLSYLANQYYNDDDLNEVLQEDEHLKKVTVESTKEAANNYFGNNFARFVLMPEQKASTSTASQQGGGKQ</sequence>
<keyword evidence="5" id="KW-0378">Hydrolase</keyword>
<dbReference type="InterPro" id="IPR007863">
    <property type="entry name" value="Peptidase_M16_C"/>
</dbReference>
<dbReference type="Proteomes" id="UP000009309">
    <property type="component" value="Unassembled WGS sequence"/>
</dbReference>
<feature type="domain" description="Peptidase M16 N-terminal" evidence="10">
    <location>
        <begin position="77"/>
        <end position="194"/>
    </location>
</feature>
<evidence type="ECO:0000256" key="1">
    <source>
        <dbReference type="ARBA" id="ARBA00001947"/>
    </source>
</evidence>
<dbReference type="GO" id="GO:0004222">
    <property type="term" value="F:metalloendopeptidase activity"/>
    <property type="evidence" value="ECO:0007669"/>
    <property type="project" value="InterPro"/>
</dbReference>
<dbReference type="InterPro" id="IPR050626">
    <property type="entry name" value="Peptidase_M16"/>
</dbReference>
<evidence type="ECO:0000256" key="9">
    <source>
        <dbReference type="SAM" id="SignalP"/>
    </source>
</evidence>
<protein>
    <submittedName>
        <fullName evidence="12">Peptidase M16 domain protein</fullName>
    </submittedName>
</protein>
<comment type="similarity">
    <text evidence="2 8">Belongs to the peptidase M16 family.</text>
</comment>
<comment type="caution">
    <text evidence="12">The sequence shown here is derived from an EMBL/GenBank/DDBJ whole genome shotgun (WGS) entry which is preliminary data.</text>
</comment>
<dbReference type="PANTHER" id="PTHR43690:SF17">
    <property type="entry name" value="PROTEIN YHJJ"/>
    <property type="match status" value="1"/>
</dbReference>
<evidence type="ECO:0000256" key="4">
    <source>
        <dbReference type="ARBA" id="ARBA00022723"/>
    </source>
</evidence>
<comment type="cofactor">
    <cofactor evidence="1">
        <name>Zn(2+)</name>
        <dbReference type="ChEBI" id="CHEBI:29105"/>
    </cofactor>
</comment>
<evidence type="ECO:0000256" key="5">
    <source>
        <dbReference type="ARBA" id="ARBA00022801"/>
    </source>
</evidence>
<name>I2GRD8_9BACT</name>
<dbReference type="Pfam" id="PF05193">
    <property type="entry name" value="Peptidase_M16_C"/>
    <property type="match status" value="2"/>
</dbReference>
<dbReference type="STRING" id="1185876.BN8_05805"/>
<dbReference type="RefSeq" id="WP_009285031.1">
    <property type="nucleotide sequence ID" value="NZ_CAIT01000009.1"/>
</dbReference>
<dbReference type="AlphaFoldDB" id="I2GRD8"/>
<keyword evidence="3" id="KW-0645">Protease</keyword>
<dbReference type="InterPro" id="IPR011765">
    <property type="entry name" value="Pept_M16_N"/>
</dbReference>
<evidence type="ECO:0000259" key="11">
    <source>
        <dbReference type="Pfam" id="PF05193"/>
    </source>
</evidence>
<dbReference type="EMBL" id="CAIT01000009">
    <property type="protein sequence ID" value="CCH56466.1"/>
    <property type="molecule type" value="Genomic_DNA"/>
</dbReference>
<evidence type="ECO:0000256" key="7">
    <source>
        <dbReference type="ARBA" id="ARBA00023049"/>
    </source>
</evidence>
<feature type="chain" id="PRO_5003658697" evidence="9">
    <location>
        <begin position="26"/>
        <end position="974"/>
    </location>
</feature>
<organism evidence="12 13">
    <name type="scientific">Fibrisoma limi BUZ 3</name>
    <dbReference type="NCBI Taxonomy" id="1185876"/>
    <lineage>
        <taxon>Bacteria</taxon>
        <taxon>Pseudomonadati</taxon>
        <taxon>Bacteroidota</taxon>
        <taxon>Cytophagia</taxon>
        <taxon>Cytophagales</taxon>
        <taxon>Spirosomataceae</taxon>
        <taxon>Fibrisoma</taxon>
    </lineage>
</organism>
<evidence type="ECO:0000256" key="3">
    <source>
        <dbReference type="ARBA" id="ARBA00022670"/>
    </source>
</evidence>
<dbReference type="eggNOG" id="COG0612">
    <property type="taxonomic scope" value="Bacteria"/>
</dbReference>
<accession>I2GRD8</accession>
<dbReference type="PANTHER" id="PTHR43690">
    <property type="entry name" value="NARDILYSIN"/>
    <property type="match status" value="1"/>
</dbReference>
<dbReference type="InterPro" id="IPR011249">
    <property type="entry name" value="Metalloenz_LuxS/M16"/>
</dbReference>
<dbReference type="Pfam" id="PF00675">
    <property type="entry name" value="Peptidase_M16"/>
    <property type="match status" value="1"/>
</dbReference>
<dbReference type="GO" id="GO:0006508">
    <property type="term" value="P:proteolysis"/>
    <property type="evidence" value="ECO:0007669"/>
    <property type="project" value="UniProtKB-KW"/>
</dbReference>
<keyword evidence="9" id="KW-0732">Signal</keyword>
<evidence type="ECO:0000313" key="12">
    <source>
        <dbReference type="EMBL" id="CCH56466.1"/>
    </source>
</evidence>
<feature type="signal peptide" evidence="9">
    <location>
        <begin position="1"/>
        <end position="25"/>
    </location>
</feature>
<feature type="domain" description="Peptidase M16 C-terminal" evidence="11">
    <location>
        <begin position="713"/>
        <end position="890"/>
    </location>
</feature>
<proteinExistence type="inferred from homology"/>
<dbReference type="Gene3D" id="3.30.830.10">
    <property type="entry name" value="Metalloenzyme, LuxS/M16 peptidase-like"/>
    <property type="match status" value="4"/>
</dbReference>
<evidence type="ECO:0000256" key="6">
    <source>
        <dbReference type="ARBA" id="ARBA00022833"/>
    </source>
</evidence>
<reference evidence="12 13" key="1">
    <citation type="journal article" date="2012" name="J. Bacteriol.">
        <title>Genome Sequence of the Filamentous Bacterium Fibrisoma limi BUZ 3T.</title>
        <authorList>
            <person name="Filippini M."/>
            <person name="Qi W."/>
            <person name="Jaenicke S."/>
            <person name="Goesmann A."/>
            <person name="Smits T.H."/>
            <person name="Bagheri H.C."/>
        </authorList>
    </citation>
    <scope>NUCLEOTIDE SEQUENCE [LARGE SCALE GENOMIC DNA]</scope>
    <source>
        <strain evidence="13">BUZ 3T</strain>
    </source>
</reference>
<dbReference type="PROSITE" id="PS00143">
    <property type="entry name" value="INSULINASE"/>
    <property type="match status" value="1"/>
</dbReference>
<keyword evidence="7" id="KW-0482">Metalloprotease</keyword>
<gene>
    <name evidence="12" type="ORF">BN8_05805</name>
</gene>
<dbReference type="InterPro" id="IPR001431">
    <property type="entry name" value="Pept_M16_Zn_BS"/>
</dbReference>
<evidence type="ECO:0000256" key="2">
    <source>
        <dbReference type="ARBA" id="ARBA00007261"/>
    </source>
</evidence>
<dbReference type="GO" id="GO:0046872">
    <property type="term" value="F:metal ion binding"/>
    <property type="evidence" value="ECO:0007669"/>
    <property type="project" value="UniProtKB-KW"/>
</dbReference>
<evidence type="ECO:0000256" key="8">
    <source>
        <dbReference type="RuleBase" id="RU004447"/>
    </source>
</evidence>
<dbReference type="SUPFAM" id="SSF63411">
    <property type="entry name" value="LuxS/MPP-like metallohydrolase"/>
    <property type="match status" value="4"/>
</dbReference>
<keyword evidence="13" id="KW-1185">Reference proteome</keyword>
<keyword evidence="4" id="KW-0479">Metal-binding</keyword>
<evidence type="ECO:0000313" key="13">
    <source>
        <dbReference type="Proteomes" id="UP000009309"/>
    </source>
</evidence>
<feature type="domain" description="Peptidase M16 C-terminal" evidence="11">
    <location>
        <begin position="234"/>
        <end position="414"/>
    </location>
</feature>
<keyword evidence="6" id="KW-0862">Zinc</keyword>